<name>A0AAF1B0A2_DAUCS</name>
<proteinExistence type="predicted"/>
<dbReference type="AlphaFoldDB" id="A0AAF1B0A2"/>
<keyword evidence="2" id="KW-1185">Reference proteome</keyword>
<dbReference type="PANTHER" id="PTHR37196:SF2">
    <property type="entry name" value="TRANSMEMBRANE PROTEIN"/>
    <property type="match status" value="1"/>
</dbReference>
<reference evidence="1" key="1">
    <citation type="journal article" date="2016" name="Nat. Genet.">
        <title>A high-quality carrot genome assembly provides new insights into carotenoid accumulation and asterid genome evolution.</title>
        <authorList>
            <person name="Iorizzo M."/>
            <person name="Ellison S."/>
            <person name="Senalik D."/>
            <person name="Zeng P."/>
            <person name="Satapoomin P."/>
            <person name="Huang J."/>
            <person name="Bowman M."/>
            <person name="Iovene M."/>
            <person name="Sanseverino W."/>
            <person name="Cavagnaro P."/>
            <person name="Yildiz M."/>
            <person name="Macko-Podgorni A."/>
            <person name="Moranska E."/>
            <person name="Grzebelus E."/>
            <person name="Grzebelus D."/>
            <person name="Ashrafi H."/>
            <person name="Zheng Z."/>
            <person name="Cheng S."/>
            <person name="Spooner D."/>
            <person name="Van Deynze A."/>
            <person name="Simon P."/>
        </authorList>
    </citation>
    <scope>NUCLEOTIDE SEQUENCE</scope>
    <source>
        <tissue evidence="1">Leaf</tissue>
    </source>
</reference>
<evidence type="ECO:0000313" key="1">
    <source>
        <dbReference type="EMBL" id="WOG99752.1"/>
    </source>
</evidence>
<evidence type="ECO:0000313" key="2">
    <source>
        <dbReference type="Proteomes" id="UP000077755"/>
    </source>
</evidence>
<accession>A0AAF1B0A2</accession>
<dbReference type="EMBL" id="CP093347">
    <property type="protein sequence ID" value="WOG99752.1"/>
    <property type="molecule type" value="Genomic_DNA"/>
</dbReference>
<dbReference type="PANTHER" id="PTHR37196">
    <property type="entry name" value="TRANSMEMBRANE PROTEIN"/>
    <property type="match status" value="1"/>
</dbReference>
<sequence length="122" mass="13589">MTCIASQLPLSTVISHIKQTHQMKKTFIFHNALQFELRQHHTVSPLRTKALASSLLLGVAVESSSSPAAAYSGDLQVLLRTTTGLLFVYWIANFVVPELIMKDLQSDKTDEDQETKQNDSTD</sequence>
<organism evidence="1 2">
    <name type="scientific">Daucus carota subsp. sativus</name>
    <name type="common">Carrot</name>
    <dbReference type="NCBI Taxonomy" id="79200"/>
    <lineage>
        <taxon>Eukaryota</taxon>
        <taxon>Viridiplantae</taxon>
        <taxon>Streptophyta</taxon>
        <taxon>Embryophyta</taxon>
        <taxon>Tracheophyta</taxon>
        <taxon>Spermatophyta</taxon>
        <taxon>Magnoliopsida</taxon>
        <taxon>eudicotyledons</taxon>
        <taxon>Gunneridae</taxon>
        <taxon>Pentapetalae</taxon>
        <taxon>asterids</taxon>
        <taxon>campanulids</taxon>
        <taxon>Apiales</taxon>
        <taxon>Apiaceae</taxon>
        <taxon>Apioideae</taxon>
        <taxon>Scandiceae</taxon>
        <taxon>Daucinae</taxon>
        <taxon>Daucus</taxon>
        <taxon>Daucus sect. Daucus</taxon>
    </lineage>
</organism>
<gene>
    <name evidence="1" type="ORF">DCAR_0519107</name>
</gene>
<protein>
    <submittedName>
        <fullName evidence="1">Uncharacterized protein</fullName>
    </submittedName>
</protein>
<reference evidence="1" key="2">
    <citation type="submission" date="2022-03" db="EMBL/GenBank/DDBJ databases">
        <title>Draft title - Genomic analysis of global carrot germplasm unveils the trajectory of domestication and the origin of high carotenoid orange carrot.</title>
        <authorList>
            <person name="Iorizzo M."/>
            <person name="Ellison S."/>
            <person name="Senalik D."/>
            <person name="Macko-Podgorni A."/>
            <person name="Grzebelus D."/>
            <person name="Bostan H."/>
            <person name="Rolling W."/>
            <person name="Curaba J."/>
            <person name="Simon P."/>
        </authorList>
    </citation>
    <scope>NUCLEOTIDE SEQUENCE</scope>
    <source>
        <tissue evidence="1">Leaf</tissue>
    </source>
</reference>
<dbReference type="Proteomes" id="UP000077755">
    <property type="component" value="Chromosome 5"/>
</dbReference>